<keyword evidence="3" id="KW-0902">Two-component regulatory system</keyword>
<dbReference type="Proteomes" id="UP000317638">
    <property type="component" value="Unassembled WGS sequence"/>
</dbReference>
<evidence type="ECO:0000256" key="4">
    <source>
        <dbReference type="SAM" id="MobiDB-lite"/>
    </source>
</evidence>
<dbReference type="InterPro" id="IPR003594">
    <property type="entry name" value="HATPase_dom"/>
</dbReference>
<keyword evidence="5" id="KW-1133">Transmembrane helix</keyword>
<feature type="transmembrane region" description="Helical" evidence="5">
    <location>
        <begin position="266"/>
        <end position="286"/>
    </location>
</feature>
<evidence type="ECO:0000259" key="7">
    <source>
        <dbReference type="Pfam" id="PF04024"/>
    </source>
</evidence>
<protein>
    <submittedName>
        <fullName evidence="8">PspC domain-containing protein</fullName>
    </submittedName>
</protein>
<keyword evidence="9" id="KW-1185">Reference proteome</keyword>
<proteinExistence type="predicted"/>
<dbReference type="Pfam" id="PF04024">
    <property type="entry name" value="PspC"/>
    <property type="match status" value="1"/>
</dbReference>
<keyword evidence="2" id="KW-0418">Kinase</keyword>
<feature type="compositionally biased region" description="Basic and acidic residues" evidence="4">
    <location>
        <begin position="1"/>
        <end position="12"/>
    </location>
</feature>
<comment type="caution">
    <text evidence="8">The sequence shown here is derived from an EMBL/GenBank/DDBJ whole genome shotgun (WGS) entry which is preliminary data.</text>
</comment>
<dbReference type="GO" id="GO:0016301">
    <property type="term" value="F:kinase activity"/>
    <property type="evidence" value="ECO:0007669"/>
    <property type="project" value="UniProtKB-KW"/>
</dbReference>
<dbReference type="PANTHER" id="PTHR24421">
    <property type="entry name" value="NITRATE/NITRITE SENSOR PROTEIN NARX-RELATED"/>
    <property type="match status" value="1"/>
</dbReference>
<evidence type="ECO:0000256" key="3">
    <source>
        <dbReference type="ARBA" id="ARBA00023012"/>
    </source>
</evidence>
<dbReference type="AlphaFoldDB" id="A0A553K564"/>
<accession>A0A553K564</accession>
<gene>
    <name evidence="8" type="ORF">FOJ82_02825</name>
</gene>
<evidence type="ECO:0000256" key="1">
    <source>
        <dbReference type="ARBA" id="ARBA00022679"/>
    </source>
</evidence>
<feature type="domain" description="Phage shock protein PspC N-terminal" evidence="7">
    <location>
        <begin position="76"/>
        <end position="130"/>
    </location>
</feature>
<evidence type="ECO:0000256" key="5">
    <source>
        <dbReference type="SAM" id="Phobius"/>
    </source>
</evidence>
<feature type="region of interest" description="Disordered" evidence="4">
    <location>
        <begin position="58"/>
        <end position="77"/>
    </location>
</feature>
<feature type="transmembrane region" description="Helical" evidence="5">
    <location>
        <begin position="108"/>
        <end position="128"/>
    </location>
</feature>
<dbReference type="SUPFAM" id="SSF55874">
    <property type="entry name" value="ATPase domain of HSP90 chaperone/DNA topoisomerase II/histidine kinase"/>
    <property type="match status" value="1"/>
</dbReference>
<evidence type="ECO:0000256" key="2">
    <source>
        <dbReference type="ARBA" id="ARBA00022777"/>
    </source>
</evidence>
<feature type="region of interest" description="Disordered" evidence="4">
    <location>
        <begin position="1"/>
        <end position="31"/>
    </location>
</feature>
<dbReference type="InterPro" id="IPR007168">
    <property type="entry name" value="Phageshock_PspC_N"/>
</dbReference>
<sequence length="482" mass="51844">MVQRAEVDEGVHVHKSGARAPPQPSGPSLIRTLNSAAKSPELRPVRCPCTRVRASVGGDMETQTPARLPAPRTPLLRRDPSRKAVAGVAAGLAAHLGVRTGWVRAAFILLGFIDGLGVLLYALMWLLVPSGMPVAQAAGLETATRRGMRPEPHQRQSTPVDVGVIMSVGFVVAGILWLLVSGGLFIPSGYFWPLLLAGIGVVILWLQADRSSNSGSAVTDGSIWRRLTRGSGAASIARLIGGLLLVGLGSSWILASQIGLSELPSVLGASAALVGGLLIVAAPWLYRMRQRVRIEEQKRMRAEARSDMAAHLHDSVLQTLALIQRQADDSATVASLARRQERELRTWLYGEPTRSQTLKGSLEKIRADAEELFPEITVEVVCVGDMDVDDVTEPLVHAAREAVTNAGKHSGAARIDVYAEVEPDRVEVFVRDRGKGFDPATIGSDRQGVKESIRARMERSGGRARIRTAPGEGTEVKLEMIR</sequence>
<evidence type="ECO:0000313" key="8">
    <source>
        <dbReference type="EMBL" id="TRY19831.1"/>
    </source>
</evidence>
<keyword evidence="1" id="KW-0808">Transferase</keyword>
<feature type="transmembrane region" description="Helical" evidence="5">
    <location>
        <begin position="190"/>
        <end position="206"/>
    </location>
</feature>
<dbReference type="InterPro" id="IPR036890">
    <property type="entry name" value="HATPase_C_sf"/>
</dbReference>
<keyword evidence="5" id="KW-0472">Membrane</keyword>
<dbReference type="OrthoDB" id="3534856at2"/>
<dbReference type="Gene3D" id="3.30.565.10">
    <property type="entry name" value="Histidine kinase-like ATPase, C-terminal domain"/>
    <property type="match status" value="1"/>
</dbReference>
<feature type="domain" description="Histidine kinase/HSP90-like ATPase" evidence="6">
    <location>
        <begin position="393"/>
        <end position="479"/>
    </location>
</feature>
<dbReference type="PANTHER" id="PTHR24421:SF61">
    <property type="entry name" value="OXYGEN SENSOR HISTIDINE KINASE NREB"/>
    <property type="match status" value="1"/>
</dbReference>
<organism evidence="8 9">
    <name type="scientific">Tessaracoccus rhinocerotis</name>
    <dbReference type="NCBI Taxonomy" id="1689449"/>
    <lineage>
        <taxon>Bacteria</taxon>
        <taxon>Bacillati</taxon>
        <taxon>Actinomycetota</taxon>
        <taxon>Actinomycetes</taxon>
        <taxon>Propionibacteriales</taxon>
        <taxon>Propionibacteriaceae</taxon>
        <taxon>Tessaracoccus</taxon>
    </lineage>
</organism>
<reference evidence="8 9" key="1">
    <citation type="submission" date="2019-07" db="EMBL/GenBank/DDBJ databases">
        <authorList>
            <person name="Zhou L.-Y."/>
        </authorList>
    </citation>
    <scope>NUCLEOTIDE SEQUENCE [LARGE SCALE GENOMIC DNA]</scope>
    <source>
        <strain evidence="8 9">YIM 101269</strain>
    </source>
</reference>
<feature type="compositionally biased region" description="Low complexity" evidence="4">
    <location>
        <begin position="64"/>
        <end position="74"/>
    </location>
</feature>
<evidence type="ECO:0000259" key="6">
    <source>
        <dbReference type="Pfam" id="PF02518"/>
    </source>
</evidence>
<dbReference type="CDD" id="cd16917">
    <property type="entry name" value="HATPase_UhpB-NarQ-NarX-like"/>
    <property type="match status" value="1"/>
</dbReference>
<name>A0A553K564_9ACTN</name>
<keyword evidence="5" id="KW-0812">Transmembrane</keyword>
<dbReference type="GO" id="GO:0000160">
    <property type="term" value="P:phosphorelay signal transduction system"/>
    <property type="evidence" value="ECO:0007669"/>
    <property type="project" value="UniProtKB-KW"/>
</dbReference>
<dbReference type="InterPro" id="IPR050482">
    <property type="entry name" value="Sensor_HK_TwoCompSys"/>
</dbReference>
<evidence type="ECO:0000313" key="9">
    <source>
        <dbReference type="Proteomes" id="UP000317638"/>
    </source>
</evidence>
<dbReference type="Pfam" id="PF02518">
    <property type="entry name" value="HATPase_c"/>
    <property type="match status" value="1"/>
</dbReference>
<feature type="transmembrane region" description="Helical" evidence="5">
    <location>
        <begin position="235"/>
        <end position="254"/>
    </location>
</feature>
<dbReference type="EMBL" id="VKKG01000001">
    <property type="protein sequence ID" value="TRY19831.1"/>
    <property type="molecule type" value="Genomic_DNA"/>
</dbReference>
<feature type="transmembrane region" description="Helical" evidence="5">
    <location>
        <begin position="162"/>
        <end position="184"/>
    </location>
</feature>